<keyword evidence="1 2" id="KW-0728">SH3 domain</keyword>
<name>A0AA48QXP5_9TREE</name>
<evidence type="ECO:0000313" key="5">
    <source>
        <dbReference type="EMBL" id="BEI93572.1"/>
    </source>
</evidence>
<sequence>MVGFVIPIPSKVVDNVYKSSSNLVNSYKKEPLPTDLSAKPGEEETGPPPAPAPRRTTNTWAGKSTAAPPPRAGYPARPAAPARAVSEMNLETFGPQLLAHVLGSISLLESVGQITPEAARKATAALDGSAPDTGYAVPTAPPTRGAARAPPAPPAAPAEIHATALWEYGQGGDDDDLAFKEGDTVIIDEEVNDEWLRGRTIPRGRTMPLPQSGLFPRNYVQRL</sequence>
<evidence type="ECO:0000256" key="2">
    <source>
        <dbReference type="PROSITE-ProRule" id="PRU00192"/>
    </source>
</evidence>
<dbReference type="SUPFAM" id="SSF50044">
    <property type="entry name" value="SH3-domain"/>
    <property type="match status" value="1"/>
</dbReference>
<proteinExistence type="predicted"/>
<dbReference type="PRINTS" id="PR00452">
    <property type="entry name" value="SH3DOMAIN"/>
</dbReference>
<dbReference type="Proteomes" id="UP001233271">
    <property type="component" value="Chromosome 6"/>
</dbReference>
<feature type="domain" description="SH3" evidence="4">
    <location>
        <begin position="157"/>
        <end position="223"/>
    </location>
</feature>
<dbReference type="PROSITE" id="PS50002">
    <property type="entry name" value="SH3"/>
    <property type="match status" value="1"/>
</dbReference>
<feature type="region of interest" description="Disordered" evidence="3">
    <location>
        <begin position="23"/>
        <end position="80"/>
    </location>
</feature>
<dbReference type="KEGG" id="ccac:CcaHIS019_0600310"/>
<keyword evidence="6" id="KW-1185">Reference proteome</keyword>
<dbReference type="SMART" id="SM00326">
    <property type="entry name" value="SH3"/>
    <property type="match status" value="1"/>
</dbReference>
<evidence type="ECO:0000259" key="4">
    <source>
        <dbReference type="PROSITE" id="PS50002"/>
    </source>
</evidence>
<reference evidence="5" key="1">
    <citation type="journal article" date="2023" name="BMC Genomics">
        <title>Chromosome-level genome assemblies of Cutaneotrichosporon spp. (Trichosporonales, Basidiomycota) reveal imbalanced evolution between nucleotide sequences and chromosome synteny.</title>
        <authorList>
            <person name="Kobayashi Y."/>
            <person name="Kayamori A."/>
            <person name="Aoki K."/>
            <person name="Shiwa Y."/>
            <person name="Matsutani M."/>
            <person name="Fujita N."/>
            <person name="Sugita T."/>
            <person name="Iwasaki W."/>
            <person name="Tanaka N."/>
            <person name="Takashima M."/>
        </authorList>
    </citation>
    <scope>NUCLEOTIDE SEQUENCE</scope>
    <source>
        <strain evidence="5">HIS019</strain>
    </source>
</reference>
<dbReference type="Gene3D" id="2.30.30.40">
    <property type="entry name" value="SH3 Domains"/>
    <property type="match status" value="1"/>
</dbReference>
<evidence type="ECO:0000256" key="3">
    <source>
        <dbReference type="SAM" id="MobiDB-lite"/>
    </source>
</evidence>
<protein>
    <recommendedName>
        <fullName evidence="4">SH3 domain-containing protein</fullName>
    </recommendedName>
</protein>
<evidence type="ECO:0000256" key="1">
    <source>
        <dbReference type="ARBA" id="ARBA00022443"/>
    </source>
</evidence>
<gene>
    <name evidence="5" type="ORF">CcaverHIS019_0600310</name>
</gene>
<evidence type="ECO:0000313" key="6">
    <source>
        <dbReference type="Proteomes" id="UP001233271"/>
    </source>
</evidence>
<dbReference type="InterPro" id="IPR001452">
    <property type="entry name" value="SH3_domain"/>
</dbReference>
<accession>A0AA48QXP5</accession>
<dbReference type="GeneID" id="85497442"/>
<dbReference type="InterPro" id="IPR036028">
    <property type="entry name" value="SH3-like_dom_sf"/>
</dbReference>
<organism evidence="5 6">
    <name type="scientific">Cutaneotrichosporon cavernicola</name>
    <dbReference type="NCBI Taxonomy" id="279322"/>
    <lineage>
        <taxon>Eukaryota</taxon>
        <taxon>Fungi</taxon>
        <taxon>Dikarya</taxon>
        <taxon>Basidiomycota</taxon>
        <taxon>Agaricomycotina</taxon>
        <taxon>Tremellomycetes</taxon>
        <taxon>Trichosporonales</taxon>
        <taxon>Trichosporonaceae</taxon>
        <taxon>Cutaneotrichosporon</taxon>
    </lineage>
</organism>
<dbReference type="Pfam" id="PF14604">
    <property type="entry name" value="SH3_9"/>
    <property type="match status" value="1"/>
</dbReference>
<dbReference type="EMBL" id="AP028217">
    <property type="protein sequence ID" value="BEI93572.1"/>
    <property type="molecule type" value="Genomic_DNA"/>
</dbReference>
<dbReference type="RefSeq" id="XP_060458837.1">
    <property type="nucleotide sequence ID" value="XM_060602443.1"/>
</dbReference>
<dbReference type="AlphaFoldDB" id="A0AA48QXP5"/>
<dbReference type="CDD" id="cd00174">
    <property type="entry name" value="SH3"/>
    <property type="match status" value="1"/>
</dbReference>